<dbReference type="InterPro" id="IPR039421">
    <property type="entry name" value="Type_1_exporter"/>
</dbReference>
<feature type="transmembrane region" description="Helical" evidence="9">
    <location>
        <begin position="1011"/>
        <end position="1038"/>
    </location>
</feature>
<feature type="transmembrane region" description="Helical" evidence="9">
    <location>
        <begin position="143"/>
        <end position="169"/>
    </location>
</feature>
<evidence type="ECO:0000313" key="13">
    <source>
        <dbReference type="Proteomes" id="UP000217199"/>
    </source>
</evidence>
<dbReference type="GO" id="GO:0090374">
    <property type="term" value="P:oligopeptide export from mitochondrion"/>
    <property type="evidence" value="ECO:0007669"/>
    <property type="project" value="TreeGrafter"/>
</dbReference>
<feature type="transmembrane region" description="Helical" evidence="9">
    <location>
        <begin position="351"/>
        <end position="371"/>
    </location>
</feature>
<dbReference type="InterPro" id="IPR003439">
    <property type="entry name" value="ABC_transporter-like_ATP-bd"/>
</dbReference>
<dbReference type="CDD" id="cd18578">
    <property type="entry name" value="ABC_6TM_Pgp_ABCB1_D2_like"/>
    <property type="match status" value="1"/>
</dbReference>
<dbReference type="Gene3D" id="3.40.50.300">
    <property type="entry name" value="P-loop containing nucleotide triphosphate hydrolases"/>
    <property type="match status" value="2"/>
</dbReference>
<dbReference type="InParanoid" id="A0A286UFA1"/>
<dbReference type="InterPro" id="IPR003593">
    <property type="entry name" value="AAA+_ATPase"/>
</dbReference>
<dbReference type="FunCoup" id="A0A286UFA1">
    <property type="interactions" value="23"/>
</dbReference>
<evidence type="ECO:0000256" key="1">
    <source>
        <dbReference type="ARBA" id="ARBA00004141"/>
    </source>
</evidence>
<feature type="domain" description="ABC transmembrane type-1" evidence="11">
    <location>
        <begin position="1013"/>
        <end position="1300"/>
    </location>
</feature>
<keyword evidence="13" id="KW-1185">Reference proteome</keyword>
<dbReference type="SUPFAM" id="SSF90123">
    <property type="entry name" value="ABC transporter transmembrane region"/>
    <property type="match status" value="2"/>
</dbReference>
<keyword evidence="5" id="KW-0067">ATP-binding</keyword>
<dbReference type="Gene3D" id="1.20.1560.10">
    <property type="entry name" value="ABC transporter type 1, transmembrane domain"/>
    <property type="match status" value="3"/>
</dbReference>
<feature type="transmembrane region" description="Helical" evidence="9">
    <location>
        <begin position="266"/>
        <end position="286"/>
    </location>
</feature>
<protein>
    <submittedName>
        <fullName evidence="12">P-loop containing nucleoside triphosphate hydrolase</fullName>
    </submittedName>
</protein>
<evidence type="ECO:0000313" key="12">
    <source>
        <dbReference type="EMBL" id="PAV18199.1"/>
    </source>
</evidence>
<feature type="region of interest" description="Disordered" evidence="8">
    <location>
        <begin position="921"/>
        <end position="942"/>
    </location>
</feature>
<evidence type="ECO:0000256" key="4">
    <source>
        <dbReference type="ARBA" id="ARBA00022741"/>
    </source>
</evidence>
<dbReference type="GO" id="GO:0005743">
    <property type="term" value="C:mitochondrial inner membrane"/>
    <property type="evidence" value="ECO:0007669"/>
    <property type="project" value="TreeGrafter"/>
</dbReference>
<reference evidence="12 13" key="1">
    <citation type="journal article" date="2017" name="Mol. Ecol.">
        <title>Comparative and population genomic landscape of Phellinus noxius: A hypervariable fungus causing root rot in trees.</title>
        <authorList>
            <person name="Chung C.L."/>
            <person name="Lee T.J."/>
            <person name="Akiba M."/>
            <person name="Lee H.H."/>
            <person name="Kuo T.H."/>
            <person name="Liu D."/>
            <person name="Ke H.M."/>
            <person name="Yokoi T."/>
            <person name="Roa M.B."/>
            <person name="Lu M.J."/>
            <person name="Chang Y.Y."/>
            <person name="Ann P.J."/>
            <person name="Tsai J.N."/>
            <person name="Chen C.Y."/>
            <person name="Tzean S.S."/>
            <person name="Ota Y."/>
            <person name="Hattori T."/>
            <person name="Sahashi N."/>
            <person name="Liou R.F."/>
            <person name="Kikuchi T."/>
            <person name="Tsai I.J."/>
        </authorList>
    </citation>
    <scope>NUCLEOTIDE SEQUENCE [LARGE SCALE GENOMIC DNA]</scope>
    <source>
        <strain evidence="12 13">FFPRI411160</strain>
    </source>
</reference>
<feature type="transmembrane region" description="Helical" evidence="9">
    <location>
        <begin position="238"/>
        <end position="259"/>
    </location>
</feature>
<dbReference type="InterPro" id="IPR011527">
    <property type="entry name" value="ABC1_TM_dom"/>
</dbReference>
<dbReference type="Pfam" id="PF00005">
    <property type="entry name" value="ABC_tran"/>
    <property type="match status" value="2"/>
</dbReference>
<dbReference type="PROSITE" id="PS50929">
    <property type="entry name" value="ABC_TM1F"/>
    <property type="match status" value="2"/>
</dbReference>
<feature type="transmembrane region" description="Helical" evidence="9">
    <location>
        <begin position="383"/>
        <end position="403"/>
    </location>
</feature>
<dbReference type="PROSITE" id="PS50893">
    <property type="entry name" value="ABC_TRANSPORTER_2"/>
    <property type="match status" value="2"/>
</dbReference>
<comment type="caution">
    <text evidence="12">The sequence shown here is derived from an EMBL/GenBank/DDBJ whole genome shotgun (WGS) entry which is preliminary data.</text>
</comment>
<evidence type="ECO:0000256" key="3">
    <source>
        <dbReference type="ARBA" id="ARBA00022692"/>
    </source>
</evidence>
<dbReference type="PANTHER" id="PTHR43394">
    <property type="entry name" value="ATP-DEPENDENT PERMEASE MDL1, MITOCHONDRIAL"/>
    <property type="match status" value="1"/>
</dbReference>
<dbReference type="FunFam" id="3.40.50.300:FF:000604">
    <property type="entry name" value="ABC transporter B family member 28"/>
    <property type="match status" value="1"/>
</dbReference>
<dbReference type="InterPro" id="IPR036640">
    <property type="entry name" value="ABC1_TM_sf"/>
</dbReference>
<feature type="transmembrane region" description="Helical" evidence="9">
    <location>
        <begin position="89"/>
        <end position="122"/>
    </location>
</feature>
<keyword evidence="6 9" id="KW-1133">Transmembrane helix</keyword>
<dbReference type="CDD" id="cd18577">
    <property type="entry name" value="ABC_6TM_Pgp_ABCB1_D1_like"/>
    <property type="match status" value="1"/>
</dbReference>
<feature type="domain" description="ABC transporter" evidence="10">
    <location>
        <begin position="1333"/>
        <end position="1573"/>
    </location>
</feature>
<dbReference type="Proteomes" id="UP000217199">
    <property type="component" value="Unassembled WGS sequence"/>
</dbReference>
<name>A0A286UFA1_9AGAM</name>
<dbReference type="EMBL" id="NBII01000006">
    <property type="protein sequence ID" value="PAV18199.1"/>
    <property type="molecule type" value="Genomic_DNA"/>
</dbReference>
<sequence length="1580" mass="172350">MRRPTLTVKTSMNHNEQNTEYELSQVASQVRASCDSQCTSVAASPTKPKAPEIVRSTQDNESAGVVDSTYVSPKPSFWLLFSFLSRRDFITLVFPAVCFSLISGVVAPFMTLVVGSVFDAFARFSLSSPTQEQKSELLRSIGLASLELLALGVGAIALGSVTSAMWITAGERNVMRIRMAVYSSVSGREMDWFDTKMGTDDSGLIIDSSAERDGAIGAGGLMAKFNRDTDDVRMASSLAVGMLLQYATTCIACLVIAFIRSWSLTLVILAAVPALVVIQAFSQHFIGPLIASERTHTAQAATVISRAISSISTVKAFNAEALELLSLTKVVDGLHSITVKQNGVWAATSGFSQFVSMAMFVQGFWFGARLVRSGKVSEGDVMAVFWACLIAASNLQLCIPQFITLSKGKFAVVALVTLIDPQPTLDFSGEAVPRNSIHPLNSLVSSPLSTVRLNPKFDFTTRQRHTLRKIQPTRCSGELALEHVSFAYPSRPAQYVLIDVSMYFPAGEMTFVVGGSGSGKSTVAQLLTRLYSPQYLTNPSAKHPFSPISSISSDATEKGIVTLDEQDISFLDGYWLRSHVALVSQNCILFDGTVHDNVALGVAGLKRRPEEVSREEVVKVCIAAMIHEFIMDLPDGYDTRLSGSGGGAVDKGTLGGGGGEGVSLSGGQKQRLAIARAMLRDPTVLVLDEATSALDATSRVLVFEAIKAWRRNKTTIVITHDLSQIATADFVYVLKDGQVVEQGYRSDLEVPVTASPRQSFFSKDREESGFSYRGEFLKMMHVQTAQGGFPAKRDSQIDVPDADIEGLLERSDAEHIDLEANIQRRLSVMGIQPYSPPQRNNTVKFSNWMLDVVADLTTVRTAGEIKEMVPRELGGDEDELDGIESKLKRSMSTKRVSIDDSTKRAKYGSFAMRKHLSLQFIPSSPRPTSMPSSQSIRTDVDTSHKRKFMEDTEIEIEPWRIDQAKESQKDVTLKSITVDIPSGASKSAAFESPSFFRLLHSLVPTVTNKPVIILGLFVAVLSGAMTPIFSFVLSRLLFEVSIGAQNLHIIDVFGAIVLAMAAMDGILLGTKYFILETGSSTWVTRLRKLCYERLLAQDKSFFDRSDGMGSATKVVQTLVKDGDDARNLLSVVLGQCVVVVTMLSVGLLWALIRGWQLTLAGFAIGPVFALVMSLLANGTAKVERRNKLAREEIARGYYECISNIRAIRCMSFEKVFQEKYENAVTRAYNYGVRGAFVEGCSFGVANGMIYLSEAFLFYIGAVLVSKEIYTYLQMVEVLNLVVFTVTIGSQLMSFTQKVAKASEAARELKKILDLSTDTEESNGSIQPILLDDIKFSDVSFSYPERAEVPVLQSISFRLRRNECVAIVGASGSGKSTIAALLQKLYKPTSGQITIGNFGLSFINTKYLRDNIAIVSQNPALFDDTITNNISYGNPNSNLTLPDIKNASQRANCNSFIESLPEGYETHIGENASQISGGQAQRIAIARAFARKSRILILDECTSALDVHSQRSVMESITSKDAADACTTVVITHKLPVMQLCDRIIVLQDGRVAEEGTYDELVTRNGVFAALARGGEWVGES</sequence>
<dbReference type="Pfam" id="PF00664">
    <property type="entry name" value="ABC_membrane"/>
    <property type="match status" value="2"/>
</dbReference>
<dbReference type="STRING" id="2282107.A0A286UFA1"/>
<evidence type="ECO:0000256" key="8">
    <source>
        <dbReference type="SAM" id="MobiDB-lite"/>
    </source>
</evidence>
<keyword evidence="3 9" id="KW-0812">Transmembrane</keyword>
<dbReference type="PANTHER" id="PTHR43394:SF15">
    <property type="entry name" value="ALPHA-FACTOR-TRANSPORTING ATPASE"/>
    <property type="match status" value="1"/>
</dbReference>
<dbReference type="SMART" id="SM00382">
    <property type="entry name" value="AAA"/>
    <property type="match status" value="2"/>
</dbReference>
<dbReference type="InterPro" id="IPR017871">
    <property type="entry name" value="ABC_transporter-like_CS"/>
</dbReference>
<feature type="compositionally biased region" description="Low complexity" evidence="8">
    <location>
        <begin position="922"/>
        <end position="935"/>
    </location>
</feature>
<keyword evidence="2" id="KW-0813">Transport</keyword>
<evidence type="ECO:0000259" key="10">
    <source>
        <dbReference type="PROSITE" id="PS50893"/>
    </source>
</evidence>
<dbReference type="PROSITE" id="PS00211">
    <property type="entry name" value="ABC_TRANSPORTER_1"/>
    <property type="match status" value="2"/>
</dbReference>
<evidence type="ECO:0000256" key="6">
    <source>
        <dbReference type="ARBA" id="ARBA00022989"/>
    </source>
</evidence>
<feature type="transmembrane region" description="Helical" evidence="9">
    <location>
        <begin position="1128"/>
        <end position="1150"/>
    </location>
</feature>
<organism evidence="12 13">
    <name type="scientific">Pyrrhoderma noxium</name>
    <dbReference type="NCBI Taxonomy" id="2282107"/>
    <lineage>
        <taxon>Eukaryota</taxon>
        <taxon>Fungi</taxon>
        <taxon>Dikarya</taxon>
        <taxon>Basidiomycota</taxon>
        <taxon>Agaricomycotina</taxon>
        <taxon>Agaricomycetes</taxon>
        <taxon>Hymenochaetales</taxon>
        <taxon>Hymenochaetaceae</taxon>
        <taxon>Pyrrhoderma</taxon>
    </lineage>
</organism>
<feature type="domain" description="ABC transmembrane type-1" evidence="11">
    <location>
        <begin position="96"/>
        <end position="407"/>
    </location>
</feature>
<evidence type="ECO:0000259" key="11">
    <source>
        <dbReference type="PROSITE" id="PS50929"/>
    </source>
</evidence>
<feature type="domain" description="ABC transporter" evidence="10">
    <location>
        <begin position="479"/>
        <end position="761"/>
    </location>
</feature>
<dbReference type="SUPFAM" id="SSF52540">
    <property type="entry name" value="P-loop containing nucleoside triphosphate hydrolases"/>
    <property type="match status" value="2"/>
</dbReference>
<proteinExistence type="predicted"/>
<gene>
    <name evidence="12" type="ORF">PNOK_0668500</name>
</gene>
<evidence type="ECO:0000256" key="9">
    <source>
        <dbReference type="SAM" id="Phobius"/>
    </source>
</evidence>
<dbReference type="OrthoDB" id="6500128at2759"/>
<evidence type="ECO:0000256" key="5">
    <source>
        <dbReference type="ARBA" id="ARBA00022840"/>
    </source>
</evidence>
<dbReference type="GO" id="GO:0016887">
    <property type="term" value="F:ATP hydrolysis activity"/>
    <property type="evidence" value="ECO:0007669"/>
    <property type="project" value="InterPro"/>
</dbReference>
<dbReference type="FunFam" id="3.40.50.300:FF:000967">
    <property type="entry name" value="ABC multidrug transporter mdr4"/>
    <property type="match status" value="1"/>
</dbReference>
<keyword evidence="7 9" id="KW-0472">Membrane</keyword>
<dbReference type="GO" id="GO:0005524">
    <property type="term" value="F:ATP binding"/>
    <property type="evidence" value="ECO:0007669"/>
    <property type="project" value="UniProtKB-KW"/>
</dbReference>
<evidence type="ECO:0000256" key="7">
    <source>
        <dbReference type="ARBA" id="ARBA00023136"/>
    </source>
</evidence>
<feature type="transmembrane region" description="Helical" evidence="9">
    <location>
        <begin position="1247"/>
        <end position="1265"/>
    </location>
</feature>
<keyword evidence="12" id="KW-0378">Hydrolase</keyword>
<feature type="transmembrane region" description="Helical" evidence="9">
    <location>
        <begin position="1050"/>
        <end position="1074"/>
    </location>
</feature>
<feature type="transmembrane region" description="Helical" evidence="9">
    <location>
        <begin position="1157"/>
        <end position="1176"/>
    </location>
</feature>
<accession>A0A286UFA1</accession>
<keyword evidence="4" id="KW-0547">Nucleotide-binding</keyword>
<dbReference type="GO" id="GO:0015421">
    <property type="term" value="F:ABC-type oligopeptide transporter activity"/>
    <property type="evidence" value="ECO:0007669"/>
    <property type="project" value="TreeGrafter"/>
</dbReference>
<comment type="subcellular location">
    <subcellularLocation>
        <location evidence="1">Membrane</location>
        <topology evidence="1">Multi-pass membrane protein</topology>
    </subcellularLocation>
</comment>
<dbReference type="InterPro" id="IPR027417">
    <property type="entry name" value="P-loop_NTPase"/>
</dbReference>
<evidence type="ECO:0000256" key="2">
    <source>
        <dbReference type="ARBA" id="ARBA00022448"/>
    </source>
</evidence>